<dbReference type="AlphaFoldDB" id="B6AKC9"/>
<dbReference type="PANTHER" id="PTHR43023">
    <property type="entry name" value="PROTEIN TRIGALACTOSYLDIACYLGLYCEROL 3, CHLOROPLASTIC"/>
    <property type="match status" value="1"/>
</dbReference>
<dbReference type="SMART" id="SM00382">
    <property type="entry name" value="AAA"/>
    <property type="match status" value="1"/>
</dbReference>
<evidence type="ECO:0000256" key="2">
    <source>
        <dbReference type="ARBA" id="ARBA00022741"/>
    </source>
</evidence>
<accession>B6AKC9</accession>
<evidence type="ECO:0000256" key="1">
    <source>
        <dbReference type="ARBA" id="ARBA00022448"/>
    </source>
</evidence>
<reference evidence="5" key="1">
    <citation type="journal article" date="2004" name="Nature">
        <title>Community structure and metabolism through reconstruction of microbial genomes from the environment.</title>
        <authorList>
            <person name="Tyson G.W."/>
            <person name="Chapman J."/>
            <person name="Hugenholtz P."/>
            <person name="Allen E.E."/>
            <person name="Ram R.J."/>
            <person name="Richardson P.M."/>
            <person name="Solovyev V.V."/>
            <person name="Rubin E.M."/>
            <person name="Rokhsar D.S."/>
            <person name="Banfield J.F."/>
        </authorList>
    </citation>
    <scope>NUCLEOTIDE SEQUENCE [LARGE SCALE GENOMIC DNA]</scope>
</reference>
<dbReference type="EMBL" id="DS995259">
    <property type="protein sequence ID" value="EDZ40041.1"/>
    <property type="molecule type" value="Genomic_DNA"/>
</dbReference>
<dbReference type="Gene3D" id="3.40.50.300">
    <property type="entry name" value="P-loop containing nucleotide triphosphate hydrolases"/>
    <property type="match status" value="1"/>
</dbReference>
<keyword evidence="1" id="KW-0813">Transport</keyword>
<dbReference type="Pfam" id="PF00005">
    <property type="entry name" value="ABC_tran"/>
    <property type="match status" value="1"/>
</dbReference>
<dbReference type="SUPFAM" id="SSF52540">
    <property type="entry name" value="P-loop containing nucleoside triphosphate hydrolases"/>
    <property type="match status" value="1"/>
</dbReference>
<dbReference type="GO" id="GO:0016887">
    <property type="term" value="F:ATP hydrolysis activity"/>
    <property type="evidence" value="ECO:0007669"/>
    <property type="project" value="InterPro"/>
</dbReference>
<dbReference type="InterPro" id="IPR017871">
    <property type="entry name" value="ABC_transporter-like_CS"/>
</dbReference>
<organism evidence="5">
    <name type="scientific">Leptospirillum sp. Group II '5-way CG'</name>
    <dbReference type="NCBI Taxonomy" id="419541"/>
    <lineage>
        <taxon>Bacteria</taxon>
        <taxon>Pseudomonadati</taxon>
        <taxon>Nitrospirota</taxon>
        <taxon>Nitrospiria</taxon>
        <taxon>Nitrospirales</taxon>
        <taxon>Nitrospiraceae</taxon>
        <taxon>Leptospirillum</taxon>
    </lineage>
</organism>
<name>B6AKC9_9BACT</name>
<proteinExistence type="predicted"/>
<dbReference type="InterPro" id="IPR003439">
    <property type="entry name" value="ABC_transporter-like_ATP-bd"/>
</dbReference>
<evidence type="ECO:0000313" key="5">
    <source>
        <dbReference type="EMBL" id="EDZ40041.1"/>
    </source>
</evidence>
<sequence length="264" mass="29209">MAVLRDSMNSGEMEIPPIRVENLWKSFGQQTVLKGLSFEVHRGETFVVIGGSGQGKSVLLKHVMRLMKADRGEIYVQGHPIMSLDQKELYALRRSMGMVFQESALFDSMSVLDNVAFALRMHTSLSEKDILGEAREKLSMVGLKNVEKKFPSEISGGMKKRVGIARAIALAPEILLYDEPTTGLDPVLSSAIDELILKMQSDLSVTSIVITHDMKSAMRIANRVLFLFQGEIRFLGTPQDLVRSNDPVLSQFVKGETQGPIGTL</sequence>
<dbReference type="InterPro" id="IPR027417">
    <property type="entry name" value="P-loop_NTPase"/>
</dbReference>
<reference evidence="5" key="2">
    <citation type="journal article" date="2008" name="PLoS Biol.">
        <title>Population genomic analysis of strain variation in Leptospirillum group II bacteria involved in acid mine drainage formation.</title>
        <authorList>
            <person name="Simmons S.L."/>
            <person name="Dibartolo G."/>
            <person name="Denef V.J."/>
            <person name="Goltsman D.S."/>
            <person name="Thelen M.P."/>
            <person name="Banfield J.F."/>
        </authorList>
    </citation>
    <scope>NUCLEOTIDE SEQUENCE [LARGE SCALE GENOMIC DNA]</scope>
</reference>
<keyword evidence="2" id="KW-0547">Nucleotide-binding</keyword>
<dbReference type="PROSITE" id="PS50893">
    <property type="entry name" value="ABC_TRANSPORTER_2"/>
    <property type="match status" value="1"/>
</dbReference>
<feature type="domain" description="ABC transporter" evidence="4">
    <location>
        <begin position="18"/>
        <end position="254"/>
    </location>
</feature>
<dbReference type="GO" id="GO:0005524">
    <property type="term" value="F:ATP binding"/>
    <property type="evidence" value="ECO:0007669"/>
    <property type="project" value="UniProtKB-KW"/>
</dbReference>
<dbReference type="CDD" id="cd03261">
    <property type="entry name" value="ABC_Org_Solvent_Resistant"/>
    <property type="match status" value="1"/>
</dbReference>
<evidence type="ECO:0000256" key="3">
    <source>
        <dbReference type="ARBA" id="ARBA00022840"/>
    </source>
</evidence>
<gene>
    <name evidence="5" type="ORF">CGL2_11111062</name>
</gene>
<protein>
    <submittedName>
        <fullName evidence="5">ABC transporter ATP-binding protein</fullName>
    </submittedName>
</protein>
<dbReference type="InterPro" id="IPR003593">
    <property type="entry name" value="AAA+_ATPase"/>
</dbReference>
<dbReference type="PROSITE" id="PS00211">
    <property type="entry name" value="ABC_TRANSPORTER_1"/>
    <property type="match status" value="1"/>
</dbReference>
<dbReference type="PANTHER" id="PTHR43023:SF6">
    <property type="entry name" value="INTERMEMBRANE PHOSPHOLIPID TRANSPORT SYSTEM ATP-BINDING PROTEIN MLAF"/>
    <property type="match status" value="1"/>
</dbReference>
<evidence type="ECO:0000259" key="4">
    <source>
        <dbReference type="PROSITE" id="PS50893"/>
    </source>
</evidence>
<keyword evidence="3 5" id="KW-0067">ATP-binding</keyword>